<reference evidence="1" key="1">
    <citation type="submission" date="2023-11" db="EMBL/GenBank/DDBJ databases">
        <title>Genome assemblies of two species of porcelain crab, Petrolisthes cinctipes and Petrolisthes manimaculis (Anomura: Porcellanidae).</title>
        <authorList>
            <person name="Angst P."/>
        </authorList>
    </citation>
    <scope>NUCLEOTIDE SEQUENCE</scope>
    <source>
        <strain evidence="1">PB745_02</strain>
        <tissue evidence="1">Gill</tissue>
    </source>
</reference>
<dbReference type="EMBL" id="JAWZYT010000517">
    <property type="protein sequence ID" value="KAK4322430.1"/>
    <property type="molecule type" value="Genomic_DNA"/>
</dbReference>
<comment type="caution">
    <text evidence="1">The sequence shown here is derived from an EMBL/GenBank/DDBJ whole genome shotgun (WGS) entry which is preliminary data.</text>
</comment>
<organism evidence="1 4">
    <name type="scientific">Petrolisthes manimaculis</name>
    <dbReference type="NCBI Taxonomy" id="1843537"/>
    <lineage>
        <taxon>Eukaryota</taxon>
        <taxon>Metazoa</taxon>
        <taxon>Ecdysozoa</taxon>
        <taxon>Arthropoda</taxon>
        <taxon>Crustacea</taxon>
        <taxon>Multicrustacea</taxon>
        <taxon>Malacostraca</taxon>
        <taxon>Eumalacostraca</taxon>
        <taxon>Eucarida</taxon>
        <taxon>Decapoda</taxon>
        <taxon>Pleocyemata</taxon>
        <taxon>Anomura</taxon>
        <taxon>Galatheoidea</taxon>
        <taxon>Porcellanidae</taxon>
        <taxon>Petrolisthes</taxon>
    </lineage>
</organism>
<keyword evidence="4" id="KW-1185">Reference proteome</keyword>
<dbReference type="Proteomes" id="UP001292094">
    <property type="component" value="Unassembled WGS sequence"/>
</dbReference>
<evidence type="ECO:0000313" key="4">
    <source>
        <dbReference type="Proteomes" id="UP001292094"/>
    </source>
</evidence>
<name>A0AAE1Q9P9_9EUCA</name>
<proteinExistence type="predicted"/>
<evidence type="ECO:0000313" key="3">
    <source>
        <dbReference type="EMBL" id="KAK4326056.1"/>
    </source>
</evidence>
<evidence type="ECO:0000313" key="2">
    <source>
        <dbReference type="EMBL" id="KAK4322430.1"/>
    </source>
</evidence>
<evidence type="ECO:0000313" key="1">
    <source>
        <dbReference type="EMBL" id="KAK4322409.1"/>
    </source>
</evidence>
<protein>
    <submittedName>
        <fullName evidence="1">Uncharacterized protein</fullName>
    </submittedName>
</protein>
<gene>
    <name evidence="3" type="ORF">Pmani_003387</name>
    <name evidence="1" type="ORF">Pmani_006749</name>
    <name evidence="2" type="ORF">Pmani_006770</name>
</gene>
<dbReference type="EMBL" id="JAWZYT010000517">
    <property type="protein sequence ID" value="KAK4322409.1"/>
    <property type="molecule type" value="Genomic_DNA"/>
</dbReference>
<dbReference type="AlphaFoldDB" id="A0AAE1Q9P9"/>
<dbReference type="EMBL" id="JAWZYT010000248">
    <property type="protein sequence ID" value="KAK4326056.1"/>
    <property type="molecule type" value="Genomic_DNA"/>
</dbReference>
<sequence length="82" mass="9234">MNPWFSQLVLPETVLKAWKEASGGYVEEVEGMVRTLRHRTAVMVEDNTKTSSVHHHSSHEATYTNTHLILGSTICPLCKVNK</sequence>
<accession>A0AAE1Q9P9</accession>